<dbReference type="EC" id="3.4.16.4" evidence="3"/>
<dbReference type="EMBL" id="CP104013">
    <property type="protein sequence ID" value="UYP45410.1"/>
    <property type="molecule type" value="Genomic_DNA"/>
</dbReference>
<organism evidence="3 4">
    <name type="scientific">Candidatus Lokiarchaeum ossiferum</name>
    <dbReference type="NCBI Taxonomy" id="2951803"/>
    <lineage>
        <taxon>Archaea</taxon>
        <taxon>Promethearchaeati</taxon>
        <taxon>Promethearchaeota</taxon>
        <taxon>Promethearchaeia</taxon>
        <taxon>Promethearchaeales</taxon>
        <taxon>Promethearchaeaceae</taxon>
        <taxon>Candidatus Lokiarchaeum</taxon>
    </lineage>
</organism>
<proteinExistence type="predicted"/>
<keyword evidence="3" id="KW-0645">Protease</keyword>
<keyword evidence="4" id="KW-1185">Reference proteome</keyword>
<evidence type="ECO:0000313" key="3">
    <source>
        <dbReference type="EMBL" id="UYP45410.1"/>
    </source>
</evidence>
<feature type="transmembrane region" description="Helical" evidence="1">
    <location>
        <begin position="471"/>
        <end position="492"/>
    </location>
</feature>
<dbReference type="PANTHER" id="PTHR46825">
    <property type="entry name" value="D-ALANYL-D-ALANINE-CARBOXYPEPTIDASE/ENDOPEPTIDASE AMPH"/>
    <property type="match status" value="1"/>
</dbReference>
<dbReference type="Proteomes" id="UP001208689">
    <property type="component" value="Chromosome"/>
</dbReference>
<evidence type="ECO:0000313" key="4">
    <source>
        <dbReference type="Proteomes" id="UP001208689"/>
    </source>
</evidence>
<dbReference type="SUPFAM" id="SSF56601">
    <property type="entry name" value="beta-lactamase/transpeptidase-like"/>
    <property type="match status" value="1"/>
</dbReference>
<dbReference type="InterPro" id="IPR001466">
    <property type="entry name" value="Beta-lactam-related"/>
</dbReference>
<reference evidence="3" key="1">
    <citation type="submission" date="2022-09" db="EMBL/GenBank/DDBJ databases">
        <title>Actin cytoskeleton and complex cell architecture in an #Asgard archaeon.</title>
        <authorList>
            <person name="Ponce Toledo R.I."/>
            <person name="Schleper C."/>
            <person name="Rodrigues Oliveira T."/>
            <person name="Wollweber F."/>
            <person name="Xu J."/>
            <person name="Rittmann S."/>
            <person name="Klingl A."/>
            <person name="Pilhofer M."/>
        </authorList>
    </citation>
    <scope>NUCLEOTIDE SEQUENCE</scope>
    <source>
        <strain evidence="3">B-35</strain>
    </source>
</reference>
<dbReference type="Pfam" id="PF00144">
    <property type="entry name" value="Beta-lactamase"/>
    <property type="match status" value="1"/>
</dbReference>
<keyword evidence="1" id="KW-1133">Transmembrane helix</keyword>
<feature type="transmembrane region" description="Helical" evidence="1">
    <location>
        <begin position="380"/>
        <end position="399"/>
    </location>
</feature>
<gene>
    <name evidence="3" type="ORF">NEF87_001695</name>
</gene>
<dbReference type="InterPro" id="IPR050491">
    <property type="entry name" value="AmpC-like"/>
</dbReference>
<keyword evidence="1" id="KW-0472">Membrane</keyword>
<dbReference type="GO" id="GO:0009002">
    <property type="term" value="F:serine-type D-Ala-D-Ala carboxypeptidase activity"/>
    <property type="evidence" value="ECO:0007669"/>
    <property type="project" value="UniProtKB-EC"/>
</dbReference>
<dbReference type="PANTHER" id="PTHR46825:SF9">
    <property type="entry name" value="BETA-LACTAMASE-RELATED DOMAIN-CONTAINING PROTEIN"/>
    <property type="match status" value="1"/>
</dbReference>
<evidence type="ECO:0000256" key="1">
    <source>
        <dbReference type="SAM" id="Phobius"/>
    </source>
</evidence>
<feature type="transmembrane region" description="Helical" evidence="1">
    <location>
        <begin position="433"/>
        <end position="459"/>
    </location>
</feature>
<feature type="domain" description="Beta-lactamase-related" evidence="2">
    <location>
        <begin position="38"/>
        <end position="352"/>
    </location>
</feature>
<name>A0ABY6HPR9_9ARCH</name>
<evidence type="ECO:0000259" key="2">
    <source>
        <dbReference type="Pfam" id="PF00144"/>
    </source>
</evidence>
<protein>
    <submittedName>
        <fullName evidence="3">D-alanyl-D-alanine carboxypeptidase</fullName>
        <ecNumber evidence="3">3.4.16.4</ecNumber>
    </submittedName>
</protein>
<keyword evidence="1" id="KW-0812">Transmembrane</keyword>
<keyword evidence="3" id="KW-0121">Carboxypeptidase</keyword>
<sequence>MKSNTPRNLIIISLLLLSTSLFSSVPSAHAQSSTFESIDAFIQEQMKDMLIPGIAYGLVMDNETVYTNAFGKADNDGASMTSETPMHLGAMGKTFISTLMMKLTETNNITLNQTVQSIFPWFTTSNSLESSKITLEQCLYHFTGIPTSLDISILLNNSLEEIVRKFDTIQLSSTPGSEFIYSNYNYIILGAIIEKVSNMTLNDSFHIFIADPLEMNNVYTSIDEAKANGLSHGYQPWFGLQQISNKEYSKSNIVTEQFIASADDMTHFIVAHLNSGNYENTTILNKTNIQMIHSIPEKFQDKSYYAMGWANHTLDEYEVISHLGNLDDTFADMMLIPSEGIGAVILINTNNFLGQTAYYQELVPSILKMLLDQEPTVRNMTYIFLYMIIDLLIILSIVFEGRRYIKFEDRLKNFLADFKDPKERRSQAIGKSIADFMIVPFILLGVPGIVSLMMGIPGFNLRMLMSLQQDLGLWIFFFGASALIQAILRVAYFKKKKIY</sequence>
<dbReference type="InterPro" id="IPR012338">
    <property type="entry name" value="Beta-lactam/transpept-like"/>
</dbReference>
<dbReference type="Gene3D" id="3.40.710.10">
    <property type="entry name" value="DD-peptidase/beta-lactamase superfamily"/>
    <property type="match status" value="1"/>
</dbReference>
<accession>A0ABY6HPR9</accession>
<keyword evidence="3" id="KW-0378">Hydrolase</keyword>